<feature type="transmembrane region" description="Helical" evidence="8">
    <location>
        <begin position="25"/>
        <end position="42"/>
    </location>
</feature>
<evidence type="ECO:0000256" key="1">
    <source>
        <dbReference type="ARBA" id="ARBA00004429"/>
    </source>
</evidence>
<accession>A0ABX0AAG2</accession>
<evidence type="ECO:0000256" key="7">
    <source>
        <dbReference type="ARBA" id="ARBA00023136"/>
    </source>
</evidence>
<dbReference type="SUPFAM" id="SSF103473">
    <property type="entry name" value="MFS general substrate transporter"/>
    <property type="match status" value="1"/>
</dbReference>
<keyword evidence="4" id="KW-0997">Cell inner membrane</keyword>
<dbReference type="Proteomes" id="UP001429354">
    <property type="component" value="Unassembled WGS sequence"/>
</dbReference>
<gene>
    <name evidence="10" type="ORF">DT603_00255</name>
</gene>
<evidence type="ECO:0000256" key="2">
    <source>
        <dbReference type="ARBA" id="ARBA00022448"/>
    </source>
</evidence>
<evidence type="ECO:0000313" key="10">
    <source>
        <dbReference type="EMBL" id="NDK37276.1"/>
    </source>
</evidence>
<dbReference type="InterPro" id="IPR036259">
    <property type="entry name" value="MFS_trans_sf"/>
</dbReference>
<evidence type="ECO:0000256" key="4">
    <source>
        <dbReference type="ARBA" id="ARBA00022519"/>
    </source>
</evidence>
<evidence type="ECO:0000313" key="11">
    <source>
        <dbReference type="Proteomes" id="UP001429354"/>
    </source>
</evidence>
<feature type="transmembrane region" description="Helical" evidence="8">
    <location>
        <begin position="370"/>
        <end position="391"/>
    </location>
</feature>
<dbReference type="PANTHER" id="PTHR23522:SF10">
    <property type="entry name" value="3-PHENYLPROPIONIC ACID TRANSPORTER-RELATED"/>
    <property type="match status" value="1"/>
</dbReference>
<dbReference type="PANTHER" id="PTHR23522">
    <property type="entry name" value="BLL5896 PROTEIN"/>
    <property type="match status" value="1"/>
</dbReference>
<feature type="transmembrane region" description="Helical" evidence="8">
    <location>
        <begin position="176"/>
        <end position="195"/>
    </location>
</feature>
<comment type="caution">
    <text evidence="10">The sequence shown here is derived from an EMBL/GenBank/DDBJ whole genome shotgun (WGS) entry which is preliminary data.</text>
</comment>
<proteinExistence type="predicted"/>
<feature type="transmembrane region" description="Helical" evidence="8">
    <location>
        <begin position="311"/>
        <end position="332"/>
    </location>
</feature>
<sequence length="402" mass="44143">MDRTGRNADRAGTVARIPGARLSSFYFAYYAALGAFTPYWSLYLKSRGMDVAAISILMSLWYATRIVAPSTWTTLAARSPHPIRWLQLGCLLTLASFAAFLLPLRFAGLFAVMCAFCFAYNAVMPQFESITMSHLGTRSDLYGRIRVWGSIGFIAVVSSFGVLLDRFGVQTLPWLMLPLLAGLLASSFANAYAHPVDELRDENHVGFRARLKQPRVIAFFVAAFLAQVSFGPYYTFFSIYLTEHHYSATMLGVFWTVGVLAEIGVFFLSSRIFRRWDAGKVLVFALLSAALRWWATALWPDSIPLMLLAQLTHALNFGAFFAAVMQLLVRFFPGRMNGHGQGVFYGLSSGVGGVIGALAAGQLWHFGGNVAFLASGCVALLAAAIAWYWLVRQPSVSGAPSL</sequence>
<keyword evidence="5 8" id="KW-0812">Transmembrane</keyword>
<evidence type="ECO:0000256" key="8">
    <source>
        <dbReference type="SAM" id="Phobius"/>
    </source>
</evidence>
<organism evidence="10 11">
    <name type="scientific">Pseudoxanthomonas gei</name>
    <dbReference type="NCBI Taxonomy" id="1383030"/>
    <lineage>
        <taxon>Bacteria</taxon>
        <taxon>Pseudomonadati</taxon>
        <taxon>Pseudomonadota</taxon>
        <taxon>Gammaproteobacteria</taxon>
        <taxon>Lysobacterales</taxon>
        <taxon>Lysobacteraceae</taxon>
        <taxon>Pseudoxanthomonas</taxon>
    </lineage>
</organism>
<dbReference type="InterPro" id="IPR020846">
    <property type="entry name" value="MFS_dom"/>
</dbReference>
<feature type="transmembrane region" description="Helical" evidence="8">
    <location>
        <begin position="281"/>
        <end position="299"/>
    </location>
</feature>
<evidence type="ECO:0000259" key="9">
    <source>
        <dbReference type="PROSITE" id="PS50850"/>
    </source>
</evidence>
<feature type="transmembrane region" description="Helical" evidence="8">
    <location>
        <begin position="216"/>
        <end position="236"/>
    </location>
</feature>
<keyword evidence="11" id="KW-1185">Reference proteome</keyword>
<feature type="transmembrane region" description="Helical" evidence="8">
    <location>
        <begin position="145"/>
        <end position="164"/>
    </location>
</feature>
<dbReference type="EMBL" id="QOVG01000001">
    <property type="protein sequence ID" value="NDK37276.1"/>
    <property type="molecule type" value="Genomic_DNA"/>
</dbReference>
<dbReference type="PROSITE" id="PS50850">
    <property type="entry name" value="MFS"/>
    <property type="match status" value="1"/>
</dbReference>
<keyword evidence="7 8" id="KW-0472">Membrane</keyword>
<evidence type="ECO:0000256" key="6">
    <source>
        <dbReference type="ARBA" id="ARBA00022989"/>
    </source>
</evidence>
<dbReference type="NCBIfam" id="NF037955">
    <property type="entry name" value="mfs"/>
    <property type="match status" value="1"/>
</dbReference>
<dbReference type="InterPro" id="IPR024989">
    <property type="entry name" value="MFS_assoc_dom"/>
</dbReference>
<evidence type="ECO:0000256" key="3">
    <source>
        <dbReference type="ARBA" id="ARBA00022475"/>
    </source>
</evidence>
<comment type="subcellular location">
    <subcellularLocation>
        <location evidence="1">Cell inner membrane</location>
        <topology evidence="1">Multi-pass membrane protein</topology>
    </subcellularLocation>
</comment>
<dbReference type="PIRSF" id="PIRSF004925">
    <property type="entry name" value="HcaT"/>
    <property type="match status" value="1"/>
</dbReference>
<protein>
    <submittedName>
        <fullName evidence="10">MFS transporter</fullName>
    </submittedName>
</protein>
<feature type="transmembrane region" description="Helical" evidence="8">
    <location>
        <begin position="108"/>
        <end position="124"/>
    </location>
</feature>
<feature type="transmembrane region" description="Helical" evidence="8">
    <location>
        <begin position="248"/>
        <end position="269"/>
    </location>
</feature>
<reference evidence="10 11" key="1">
    <citation type="submission" date="2018-07" db="EMBL/GenBank/DDBJ databases">
        <title>Whole genome Sequencing of Pseudoxanthomonas gei KCTC 32298 (T).</title>
        <authorList>
            <person name="Kumar S."/>
            <person name="Bansal K."/>
            <person name="Kaur A."/>
            <person name="Patil P."/>
            <person name="Sharma S."/>
            <person name="Patil P.B."/>
        </authorList>
    </citation>
    <scope>NUCLEOTIDE SEQUENCE [LARGE SCALE GENOMIC DNA]</scope>
    <source>
        <strain evidence="10 11">KCTC 32298</strain>
    </source>
</reference>
<dbReference type="Pfam" id="PF12832">
    <property type="entry name" value="MFS_1_like"/>
    <property type="match status" value="1"/>
</dbReference>
<feature type="transmembrane region" description="Helical" evidence="8">
    <location>
        <begin position="85"/>
        <end position="102"/>
    </location>
</feature>
<dbReference type="Gene3D" id="1.20.1250.20">
    <property type="entry name" value="MFS general substrate transporter like domains"/>
    <property type="match status" value="2"/>
</dbReference>
<dbReference type="RefSeq" id="WP_162347852.1">
    <property type="nucleotide sequence ID" value="NZ_QOVG01000001.1"/>
</dbReference>
<name>A0ABX0AAG2_9GAMM</name>
<keyword evidence="6 8" id="KW-1133">Transmembrane helix</keyword>
<feature type="transmembrane region" description="Helical" evidence="8">
    <location>
        <begin position="344"/>
        <end position="364"/>
    </location>
</feature>
<feature type="domain" description="Major facilitator superfamily (MFS) profile" evidence="9">
    <location>
        <begin position="215"/>
        <end position="402"/>
    </location>
</feature>
<dbReference type="InterPro" id="IPR026032">
    <property type="entry name" value="HcaT-like"/>
</dbReference>
<keyword evidence="3" id="KW-1003">Cell membrane</keyword>
<evidence type="ECO:0000256" key="5">
    <source>
        <dbReference type="ARBA" id="ARBA00022692"/>
    </source>
</evidence>
<keyword evidence="2" id="KW-0813">Transport</keyword>